<dbReference type="Proteomes" id="UP000195772">
    <property type="component" value="Unassembled WGS sequence"/>
</dbReference>
<dbReference type="GO" id="GO:0004146">
    <property type="term" value="F:dihydrofolate reductase activity"/>
    <property type="evidence" value="ECO:0007669"/>
    <property type="project" value="UniProtKB-EC"/>
</dbReference>
<organism evidence="10 11">
    <name type="scientific">Alistipes onderdonkii</name>
    <dbReference type="NCBI Taxonomy" id="328813"/>
    <lineage>
        <taxon>Bacteria</taxon>
        <taxon>Pseudomonadati</taxon>
        <taxon>Bacteroidota</taxon>
        <taxon>Bacteroidia</taxon>
        <taxon>Bacteroidales</taxon>
        <taxon>Rikenellaceae</taxon>
        <taxon>Alistipes</taxon>
    </lineage>
</organism>
<keyword evidence="10" id="KW-0418">Kinase</keyword>
<dbReference type="PANTHER" id="PTHR48069">
    <property type="entry name" value="DIHYDROFOLATE REDUCTASE"/>
    <property type="match status" value="1"/>
</dbReference>
<evidence type="ECO:0000256" key="1">
    <source>
        <dbReference type="ARBA" id="ARBA00004903"/>
    </source>
</evidence>
<evidence type="ECO:0000256" key="3">
    <source>
        <dbReference type="ARBA" id="ARBA00012856"/>
    </source>
</evidence>
<dbReference type="AlphaFoldDB" id="A0A1Y3QZK7"/>
<dbReference type="EC" id="1.5.1.3" evidence="3 8"/>
<evidence type="ECO:0000256" key="5">
    <source>
        <dbReference type="ARBA" id="ARBA00022857"/>
    </source>
</evidence>
<dbReference type="CDD" id="cd00209">
    <property type="entry name" value="DHFR"/>
    <property type="match status" value="1"/>
</dbReference>
<comment type="pathway">
    <text evidence="1 8">Cofactor biosynthesis; tetrahydrofolate biosynthesis; 5,6,7,8-tetrahydrofolate from 7,8-dihydrofolate: step 1/1.</text>
</comment>
<keyword evidence="6 8" id="KW-0560">Oxidoreductase</keyword>
<evidence type="ECO:0000259" key="9">
    <source>
        <dbReference type="PROSITE" id="PS51330"/>
    </source>
</evidence>
<reference evidence="11" key="1">
    <citation type="submission" date="2017-04" db="EMBL/GenBank/DDBJ databases">
        <title>Function of individual gut microbiota members based on whole genome sequencing of pure cultures obtained from chicken caecum.</title>
        <authorList>
            <person name="Medvecky M."/>
            <person name="Cejkova D."/>
            <person name="Polansky O."/>
            <person name="Karasova D."/>
            <person name="Kubasova T."/>
            <person name="Cizek A."/>
            <person name="Rychlik I."/>
        </authorList>
    </citation>
    <scope>NUCLEOTIDE SEQUENCE [LARGE SCALE GENOMIC DNA]</scope>
    <source>
        <strain evidence="11">An90</strain>
    </source>
</reference>
<evidence type="ECO:0000256" key="6">
    <source>
        <dbReference type="ARBA" id="ARBA00023002"/>
    </source>
</evidence>
<dbReference type="GO" id="GO:0006730">
    <property type="term" value="P:one-carbon metabolic process"/>
    <property type="evidence" value="ECO:0007669"/>
    <property type="project" value="UniProtKB-KW"/>
</dbReference>
<dbReference type="FunFam" id="3.40.430.10:FF:000001">
    <property type="entry name" value="Dihydrofolate reductase"/>
    <property type="match status" value="1"/>
</dbReference>
<keyword evidence="10" id="KW-0808">Transferase</keyword>
<name>A0A1Y3QZK7_9BACT</name>
<keyword evidence="4 8" id="KW-0554">One-carbon metabolism</keyword>
<dbReference type="GO" id="GO:0046654">
    <property type="term" value="P:tetrahydrofolate biosynthetic process"/>
    <property type="evidence" value="ECO:0007669"/>
    <property type="project" value="UniProtKB-UniPathway"/>
</dbReference>
<dbReference type="GO" id="GO:0070401">
    <property type="term" value="F:NADP+ binding"/>
    <property type="evidence" value="ECO:0007669"/>
    <property type="project" value="UniProtKB-ARBA"/>
</dbReference>
<evidence type="ECO:0000313" key="10">
    <source>
        <dbReference type="EMBL" id="OUN05086.1"/>
    </source>
</evidence>
<accession>A0A1Y3QZK7</accession>
<comment type="function">
    <text evidence="7 8">Key enzyme in folate metabolism. Catalyzes an essential reaction for de novo glycine and purine synthesis, and for DNA precursor synthesis.</text>
</comment>
<dbReference type="InterPro" id="IPR024072">
    <property type="entry name" value="DHFR-like_dom_sf"/>
</dbReference>
<dbReference type="UniPathway" id="UPA00077">
    <property type="reaction ID" value="UER00158"/>
</dbReference>
<feature type="domain" description="DHFR" evidence="9">
    <location>
        <begin position="1"/>
        <end position="158"/>
    </location>
</feature>
<dbReference type="InterPro" id="IPR012259">
    <property type="entry name" value="DHFR"/>
</dbReference>
<dbReference type="EMBL" id="NFHB01000001">
    <property type="protein sequence ID" value="OUN05086.1"/>
    <property type="molecule type" value="Genomic_DNA"/>
</dbReference>
<keyword evidence="5 8" id="KW-0521">NADP</keyword>
<dbReference type="GO" id="GO:0016301">
    <property type="term" value="F:kinase activity"/>
    <property type="evidence" value="ECO:0007669"/>
    <property type="project" value="UniProtKB-KW"/>
</dbReference>
<dbReference type="Pfam" id="PF00186">
    <property type="entry name" value="DHFR_1"/>
    <property type="match status" value="1"/>
</dbReference>
<dbReference type="RefSeq" id="WP_018696671.1">
    <property type="nucleotide sequence ID" value="NZ_AP025562.1"/>
</dbReference>
<proteinExistence type="inferred from homology"/>
<dbReference type="PIRSF" id="PIRSF000194">
    <property type="entry name" value="DHFR"/>
    <property type="match status" value="1"/>
</dbReference>
<dbReference type="PANTHER" id="PTHR48069:SF3">
    <property type="entry name" value="DIHYDROFOLATE REDUCTASE"/>
    <property type="match status" value="1"/>
</dbReference>
<evidence type="ECO:0000313" key="11">
    <source>
        <dbReference type="Proteomes" id="UP000195772"/>
    </source>
</evidence>
<evidence type="ECO:0000256" key="4">
    <source>
        <dbReference type="ARBA" id="ARBA00022563"/>
    </source>
</evidence>
<dbReference type="PROSITE" id="PS51330">
    <property type="entry name" value="DHFR_2"/>
    <property type="match status" value="1"/>
</dbReference>
<evidence type="ECO:0000256" key="2">
    <source>
        <dbReference type="ARBA" id="ARBA00009539"/>
    </source>
</evidence>
<protein>
    <recommendedName>
        <fullName evidence="3 8">Dihydrofolate reductase</fullName>
        <ecNumber evidence="3 8">1.5.1.3</ecNumber>
    </recommendedName>
</protein>
<dbReference type="GO" id="GO:0046452">
    <property type="term" value="P:dihydrofolate metabolic process"/>
    <property type="evidence" value="ECO:0007669"/>
    <property type="project" value="TreeGrafter"/>
</dbReference>
<dbReference type="GO" id="GO:0005829">
    <property type="term" value="C:cytosol"/>
    <property type="evidence" value="ECO:0007669"/>
    <property type="project" value="TreeGrafter"/>
</dbReference>
<dbReference type="PRINTS" id="PR00070">
    <property type="entry name" value="DHFR"/>
</dbReference>
<comment type="similarity">
    <text evidence="2 8">Belongs to the dihydrofolate reductase family.</text>
</comment>
<sequence>MVSIIVAVAENGVIGDKNTLLWHISEDLKHFKAVTTGHPVIMGRKTYESLGRPLPNRTNVVITRQQAEIAGCTVAHSLGEALALFPGDDEVFVIGGAQIYAQALPLADRFYLTRVFRAYEGDTHFPEWDEAQWRLLSSESFASGANYPYPFAFETYERRRN</sequence>
<comment type="caution">
    <text evidence="10">The sequence shown here is derived from an EMBL/GenBank/DDBJ whole genome shotgun (WGS) entry which is preliminary data.</text>
</comment>
<gene>
    <name evidence="10" type="ORF">B5G41_01960</name>
</gene>
<dbReference type="OrthoDB" id="9804315at2"/>
<dbReference type="GO" id="GO:0046655">
    <property type="term" value="P:folic acid metabolic process"/>
    <property type="evidence" value="ECO:0007669"/>
    <property type="project" value="TreeGrafter"/>
</dbReference>
<dbReference type="Gene3D" id="3.40.430.10">
    <property type="entry name" value="Dihydrofolate Reductase, subunit A"/>
    <property type="match status" value="1"/>
</dbReference>
<evidence type="ECO:0000256" key="7">
    <source>
        <dbReference type="ARBA" id="ARBA00025067"/>
    </source>
</evidence>
<dbReference type="eggNOG" id="COG0262">
    <property type="taxonomic scope" value="Bacteria"/>
</dbReference>
<evidence type="ECO:0000256" key="8">
    <source>
        <dbReference type="PIRNR" id="PIRNR000194"/>
    </source>
</evidence>
<comment type="catalytic activity">
    <reaction evidence="8">
        <text>(6S)-5,6,7,8-tetrahydrofolate + NADP(+) = 7,8-dihydrofolate + NADPH + H(+)</text>
        <dbReference type="Rhea" id="RHEA:15009"/>
        <dbReference type="ChEBI" id="CHEBI:15378"/>
        <dbReference type="ChEBI" id="CHEBI:57451"/>
        <dbReference type="ChEBI" id="CHEBI:57453"/>
        <dbReference type="ChEBI" id="CHEBI:57783"/>
        <dbReference type="ChEBI" id="CHEBI:58349"/>
        <dbReference type="EC" id="1.5.1.3"/>
    </reaction>
</comment>
<dbReference type="SUPFAM" id="SSF53597">
    <property type="entry name" value="Dihydrofolate reductase-like"/>
    <property type="match status" value="1"/>
</dbReference>
<dbReference type="InterPro" id="IPR001796">
    <property type="entry name" value="DHFR_dom"/>
</dbReference>